<feature type="compositionally biased region" description="Basic and acidic residues" evidence="1">
    <location>
        <begin position="54"/>
        <end position="69"/>
    </location>
</feature>
<name>A0A8J4PV04_9MYCE</name>
<dbReference type="AlphaFoldDB" id="A0A8J4PV04"/>
<proteinExistence type="predicted"/>
<accession>A0A8J4PV04</accession>
<dbReference type="EMBL" id="AJWJ01000143">
    <property type="protein sequence ID" value="KAF2074513.1"/>
    <property type="molecule type" value="Genomic_DNA"/>
</dbReference>
<protein>
    <submittedName>
        <fullName evidence="3">Uncharacterized protein</fullName>
    </submittedName>
</protein>
<organism evidence="3 4">
    <name type="scientific">Polysphondylium violaceum</name>
    <dbReference type="NCBI Taxonomy" id="133409"/>
    <lineage>
        <taxon>Eukaryota</taxon>
        <taxon>Amoebozoa</taxon>
        <taxon>Evosea</taxon>
        <taxon>Eumycetozoa</taxon>
        <taxon>Dictyostelia</taxon>
        <taxon>Dictyosteliales</taxon>
        <taxon>Dictyosteliaceae</taxon>
        <taxon>Polysphondylium</taxon>
    </lineage>
</organism>
<evidence type="ECO:0000256" key="1">
    <source>
        <dbReference type="SAM" id="MobiDB-lite"/>
    </source>
</evidence>
<keyword evidence="4" id="KW-1185">Reference proteome</keyword>
<reference evidence="3" key="1">
    <citation type="submission" date="2020-01" db="EMBL/GenBank/DDBJ databases">
        <title>Development of genomics and gene disruption for Polysphondylium violaceum indicates a role for the polyketide synthase stlB in stalk morphogenesis.</title>
        <authorList>
            <person name="Narita B."/>
            <person name="Kawabe Y."/>
            <person name="Kin K."/>
            <person name="Saito T."/>
            <person name="Gibbs R."/>
            <person name="Kuspa A."/>
            <person name="Muzny D."/>
            <person name="Queller D."/>
            <person name="Richards S."/>
            <person name="Strassman J."/>
            <person name="Sucgang R."/>
            <person name="Worley K."/>
            <person name="Schaap P."/>
        </authorList>
    </citation>
    <scope>NUCLEOTIDE SEQUENCE</scope>
    <source>
        <strain evidence="3">QSvi11</strain>
    </source>
</reference>
<feature type="region of interest" description="Disordered" evidence="1">
    <location>
        <begin position="54"/>
        <end position="74"/>
    </location>
</feature>
<keyword evidence="2" id="KW-0732">Signal</keyword>
<comment type="caution">
    <text evidence="3">The sequence shown here is derived from an EMBL/GenBank/DDBJ whole genome shotgun (WGS) entry which is preliminary data.</text>
</comment>
<sequence length="123" mass="14258">MKISKVILLLTLIVMILVCVNSSTLEEFEQLEEAEQLNELEQFQEEGWVSPYKKREEAERAQRENDQRRNAPKNADRCYGVRCPAGFHCNEKGECVMKCGVVWCVEGTKCDKDLFHIPYCSPR</sequence>
<feature type="chain" id="PRO_5035146320" evidence="2">
    <location>
        <begin position="23"/>
        <end position="123"/>
    </location>
</feature>
<gene>
    <name evidence="3" type="ORF">CYY_004181</name>
</gene>
<dbReference type="OrthoDB" id="10309795at2759"/>
<dbReference type="Proteomes" id="UP000695562">
    <property type="component" value="Unassembled WGS sequence"/>
</dbReference>
<evidence type="ECO:0000313" key="4">
    <source>
        <dbReference type="Proteomes" id="UP000695562"/>
    </source>
</evidence>
<evidence type="ECO:0000256" key="2">
    <source>
        <dbReference type="SAM" id="SignalP"/>
    </source>
</evidence>
<evidence type="ECO:0000313" key="3">
    <source>
        <dbReference type="EMBL" id="KAF2074513.1"/>
    </source>
</evidence>
<feature type="signal peptide" evidence="2">
    <location>
        <begin position="1"/>
        <end position="22"/>
    </location>
</feature>